<dbReference type="PROSITE" id="PS51202">
    <property type="entry name" value="RCK_C"/>
    <property type="match status" value="1"/>
</dbReference>
<dbReference type="InterPro" id="IPR026278">
    <property type="entry name" value="KhtT"/>
</dbReference>
<reference evidence="2" key="1">
    <citation type="journal article" date="2020" name="mSystems">
        <title>Genome- and Community-Level Interaction Insights into Carbon Utilization and Element Cycling Functions of Hydrothermarchaeota in Hydrothermal Sediment.</title>
        <authorList>
            <person name="Zhou Z."/>
            <person name="Liu Y."/>
            <person name="Xu W."/>
            <person name="Pan J."/>
            <person name="Luo Z.H."/>
            <person name="Li M."/>
        </authorList>
    </citation>
    <scope>NUCLEOTIDE SEQUENCE [LARGE SCALE GENOMIC DNA]</scope>
    <source>
        <strain evidence="2">HyVt-570</strain>
    </source>
</reference>
<protein>
    <submittedName>
        <fullName evidence="2">Potassium transporter TrkA</fullName>
    </submittedName>
</protein>
<accession>A0A7C4ZID4</accession>
<dbReference type="InterPro" id="IPR058776">
    <property type="entry name" value="KhtT-like_N"/>
</dbReference>
<dbReference type="InterPro" id="IPR036721">
    <property type="entry name" value="RCK_C_sf"/>
</dbReference>
<dbReference type="GO" id="GO:0006813">
    <property type="term" value="P:potassium ion transport"/>
    <property type="evidence" value="ECO:0007669"/>
    <property type="project" value="InterPro"/>
</dbReference>
<dbReference type="PIRSF" id="PIRSF005028">
    <property type="entry name" value="KhtT"/>
    <property type="match status" value="1"/>
</dbReference>
<evidence type="ECO:0000313" key="2">
    <source>
        <dbReference type="EMBL" id="HGY09961.1"/>
    </source>
</evidence>
<dbReference type="SUPFAM" id="SSF116726">
    <property type="entry name" value="TrkA C-terminal domain-like"/>
    <property type="match status" value="1"/>
</dbReference>
<dbReference type="EMBL" id="DRPZ01000205">
    <property type="protein sequence ID" value="HGY09961.1"/>
    <property type="molecule type" value="Genomic_DNA"/>
</dbReference>
<dbReference type="InterPro" id="IPR006037">
    <property type="entry name" value="RCK_C"/>
</dbReference>
<dbReference type="Proteomes" id="UP000885759">
    <property type="component" value="Unassembled WGS sequence"/>
</dbReference>
<dbReference type="GO" id="GO:0008324">
    <property type="term" value="F:monoatomic cation transmembrane transporter activity"/>
    <property type="evidence" value="ECO:0007669"/>
    <property type="project" value="InterPro"/>
</dbReference>
<dbReference type="Gene3D" id="3.30.70.1450">
    <property type="entry name" value="Regulator of K+ conductance, C-terminal domain"/>
    <property type="match status" value="1"/>
</dbReference>
<dbReference type="Pfam" id="PF02080">
    <property type="entry name" value="TrkA_C"/>
    <property type="match status" value="1"/>
</dbReference>
<comment type="caution">
    <text evidence="2">The sequence shown here is derived from an EMBL/GenBank/DDBJ whole genome shotgun (WGS) entry which is preliminary data.</text>
</comment>
<gene>
    <name evidence="2" type="ORF">ENK37_07930</name>
</gene>
<dbReference type="AlphaFoldDB" id="A0A7C4ZID4"/>
<feature type="domain" description="RCK C-terminal" evidence="1">
    <location>
        <begin position="75"/>
        <end position="159"/>
    </location>
</feature>
<evidence type="ECO:0000259" key="1">
    <source>
        <dbReference type="PROSITE" id="PS51202"/>
    </source>
</evidence>
<proteinExistence type="predicted"/>
<dbReference type="Pfam" id="PF25991">
    <property type="entry name" value="KhtT_N"/>
    <property type="match status" value="1"/>
</dbReference>
<sequence>MRVEETVLPGVGHKFTVVTHSGDKVVVLVHQTGVREVYFYRDDEDDAVAELELSDEEARELGAILAGVLYRPEVSGDVRSRVKELTIEWIRVEPGHPCVNRPLADWLARVPGVHVLGILREDEALYPNPPPDLKVEVGDVLIAAGSRAAIDSLKRADCRG</sequence>
<name>A0A7C4ZID4_9DEIN</name>
<organism evidence="2">
    <name type="scientific">Oceanithermus profundus</name>
    <dbReference type="NCBI Taxonomy" id="187137"/>
    <lineage>
        <taxon>Bacteria</taxon>
        <taxon>Thermotogati</taxon>
        <taxon>Deinococcota</taxon>
        <taxon>Deinococci</taxon>
        <taxon>Thermales</taxon>
        <taxon>Thermaceae</taxon>
        <taxon>Oceanithermus</taxon>
    </lineage>
</organism>